<evidence type="ECO:0000313" key="13">
    <source>
        <dbReference type="EMBL" id="CCA69564.1"/>
    </source>
</evidence>
<evidence type="ECO:0000259" key="12">
    <source>
        <dbReference type="Pfam" id="PF05189"/>
    </source>
</evidence>
<dbReference type="InterPro" id="IPR000228">
    <property type="entry name" value="RNA3'_term_phos_cyc"/>
</dbReference>
<dbReference type="EC" id="6.5.1.4" evidence="2"/>
<evidence type="ECO:0000259" key="11">
    <source>
        <dbReference type="Pfam" id="PF01137"/>
    </source>
</evidence>
<organism evidence="13 14">
    <name type="scientific">Serendipita indica (strain DSM 11827)</name>
    <name type="common">Root endophyte fungus</name>
    <name type="synonym">Piriformospora indica</name>
    <dbReference type="NCBI Taxonomy" id="1109443"/>
    <lineage>
        <taxon>Eukaryota</taxon>
        <taxon>Fungi</taxon>
        <taxon>Dikarya</taxon>
        <taxon>Basidiomycota</taxon>
        <taxon>Agaricomycotina</taxon>
        <taxon>Agaricomycetes</taxon>
        <taxon>Sebacinales</taxon>
        <taxon>Serendipitaceae</taxon>
        <taxon>Serendipita</taxon>
    </lineage>
</organism>
<comment type="function">
    <text evidence="8">Catalyzes the conversion of 3'-phosphate to a 2',3'-cyclic phosphodiester at the end of RNA. The mechanism of action of the enzyme occurs in 3 steps: (A) adenylation of the enzyme by ATP; (B) transfer of adenylate to an RNA-N3'P to produce RNA-N3'PP5'A; (C) and attack of the adjacent 2'-hydroxyl on the 3'-phosphorus in the diester linkage to produce the cyclic end product. Likely functions in some aspects of cellular RNA processing. Function plays an important role in regulating axon regeneration by inhibiting central nervous system (CNS) axon regeneration following optic nerve injury.</text>
</comment>
<feature type="domain" description="RNA 3'-terminal phosphate cyclase insert" evidence="12">
    <location>
        <begin position="187"/>
        <end position="288"/>
    </location>
</feature>
<dbReference type="Gene3D" id="3.30.360.20">
    <property type="entry name" value="RNA 3'-terminal phosphate cyclase, insert domain"/>
    <property type="match status" value="1"/>
</dbReference>
<dbReference type="InterPro" id="IPR020719">
    <property type="entry name" value="RNA3'_term_phos_cycl-like_CS"/>
</dbReference>
<dbReference type="Proteomes" id="UP000007148">
    <property type="component" value="Unassembled WGS sequence"/>
</dbReference>
<dbReference type="Pfam" id="PF01137">
    <property type="entry name" value="RTC"/>
    <property type="match status" value="1"/>
</dbReference>
<feature type="binding site" evidence="10">
    <location>
        <begin position="297"/>
        <end position="301"/>
    </location>
    <ligand>
        <name>ATP</name>
        <dbReference type="ChEBI" id="CHEBI:30616"/>
    </ligand>
</feature>
<comment type="similarity">
    <text evidence="1">Belongs to the RNA 3'-terminal cyclase family. Type 1 subfamily.</text>
</comment>
<dbReference type="SUPFAM" id="SSF52913">
    <property type="entry name" value="RNA 3'-terminal phosphate cyclase, RPTC, insert domain"/>
    <property type="match status" value="1"/>
</dbReference>
<dbReference type="GO" id="GO:0005524">
    <property type="term" value="F:ATP binding"/>
    <property type="evidence" value="ECO:0007669"/>
    <property type="project" value="UniProtKB-KW"/>
</dbReference>
<dbReference type="InterPro" id="IPR023797">
    <property type="entry name" value="RNA3'_phos_cyclase_dom"/>
</dbReference>
<dbReference type="GO" id="GO:0003963">
    <property type="term" value="F:RNA-3'-phosphate cyclase activity"/>
    <property type="evidence" value="ECO:0007669"/>
    <property type="project" value="UniProtKB-EC"/>
</dbReference>
<dbReference type="InterPro" id="IPR013792">
    <property type="entry name" value="RNA3'P_cycl/enolpyr_Trfase_a/b"/>
</dbReference>
<evidence type="ECO:0000256" key="2">
    <source>
        <dbReference type="ARBA" id="ARBA00012725"/>
    </source>
</evidence>
<dbReference type="InterPro" id="IPR013791">
    <property type="entry name" value="RNA3'-term_phos_cycl_insert"/>
</dbReference>
<feature type="domain" description="RNA 3'-terminal phosphate cyclase" evidence="11">
    <location>
        <begin position="9"/>
        <end position="340"/>
    </location>
</feature>
<dbReference type="InterPro" id="IPR037136">
    <property type="entry name" value="RNA3'_phos_cyclase_dom_sf"/>
</dbReference>
<dbReference type="InterPro" id="IPR017770">
    <property type="entry name" value="RNA3'_term_phos_cyc_type_1"/>
</dbReference>
<evidence type="ECO:0000256" key="3">
    <source>
        <dbReference type="ARBA" id="ARBA00021428"/>
    </source>
</evidence>
<dbReference type="OMA" id="WSPPIDY"/>
<feature type="binding site" evidence="10">
    <location>
        <position position="101"/>
    </location>
    <ligand>
        <name>ATP</name>
        <dbReference type="ChEBI" id="CHEBI:30616"/>
    </ligand>
</feature>
<sequence>MKEIDGSTLEGGGQILRNAVAFAALSRTPIKISNIRKGRRPPGLKAQHAAGVNLIGQISKGSTLVGAVKDSQTLEFFPGELQAGEYSADPGTAGATTLLLQVSLPTLLFSNSPEPEISILRLKGGTNAIQAPQIDYTERIFLPFIKKHFDIDVKLDISCRGYYPKGGGQIQVTVSTRSTPLPSFTLLERGAVTAVRGRAYVAGLPPRLAKDCRDAARALLVKKGVEPSIIEIEYLRESPSDAFGAGSGILLWAETEHGCILGGSAIGKKGSDAADLGREAAEELISNLAHGGVVDEYLQDQWIIFGALAKGKSRLRCGPLTLHTRTAMWLAEQLTDARFKEIPDEDGSTVIIECDGIGYTAPQRVDTMESDEA</sequence>
<dbReference type="EMBL" id="CAFZ01000058">
    <property type="protein sequence ID" value="CCA69564.1"/>
    <property type="molecule type" value="Genomic_DNA"/>
</dbReference>
<reference evidence="13 14" key="1">
    <citation type="journal article" date="2011" name="PLoS Pathog.">
        <title>Endophytic Life Strategies Decoded by Genome and Transcriptome Analyses of the Mutualistic Root Symbiont Piriformospora indica.</title>
        <authorList>
            <person name="Zuccaro A."/>
            <person name="Lahrmann U."/>
            <person name="Guldener U."/>
            <person name="Langen G."/>
            <person name="Pfiffi S."/>
            <person name="Biedenkopf D."/>
            <person name="Wong P."/>
            <person name="Samans B."/>
            <person name="Grimm C."/>
            <person name="Basiewicz M."/>
            <person name="Murat C."/>
            <person name="Martin F."/>
            <person name="Kogel K.H."/>
        </authorList>
    </citation>
    <scope>NUCLEOTIDE SEQUENCE [LARGE SCALE GENOMIC DNA]</scope>
    <source>
        <strain evidence="13 14">DSM 11827</strain>
    </source>
</reference>
<evidence type="ECO:0000256" key="6">
    <source>
        <dbReference type="ARBA" id="ARBA00024481"/>
    </source>
</evidence>
<dbReference type="GO" id="GO:0006396">
    <property type="term" value="P:RNA processing"/>
    <property type="evidence" value="ECO:0007669"/>
    <property type="project" value="InterPro"/>
</dbReference>
<dbReference type="PROSITE" id="PS01287">
    <property type="entry name" value="RTC"/>
    <property type="match status" value="1"/>
</dbReference>
<evidence type="ECO:0000256" key="10">
    <source>
        <dbReference type="PIRSR" id="PIRSR005378-2"/>
    </source>
</evidence>
<comment type="catalytic activity">
    <reaction evidence="6">
        <text>a 3'-end 3'-phospho-ribonucleotide-RNA + ATP = a 3'-end 2',3'-cyclophospho-ribonucleotide-RNA + AMP + diphosphate</text>
        <dbReference type="Rhea" id="RHEA:23976"/>
        <dbReference type="Rhea" id="RHEA-COMP:10463"/>
        <dbReference type="Rhea" id="RHEA-COMP:10464"/>
        <dbReference type="ChEBI" id="CHEBI:30616"/>
        <dbReference type="ChEBI" id="CHEBI:33019"/>
        <dbReference type="ChEBI" id="CHEBI:83062"/>
        <dbReference type="ChEBI" id="CHEBI:83064"/>
        <dbReference type="ChEBI" id="CHEBI:456215"/>
        <dbReference type="EC" id="6.5.1.4"/>
    </reaction>
</comment>
<dbReference type="InParanoid" id="G4TE20"/>
<dbReference type="PANTHER" id="PTHR11096:SF0">
    <property type="entry name" value="RNA 3'-TERMINAL PHOSPHATE CYCLASE"/>
    <property type="match status" value="1"/>
</dbReference>
<evidence type="ECO:0000313" key="14">
    <source>
        <dbReference type="Proteomes" id="UP000007148"/>
    </source>
</evidence>
<dbReference type="eggNOG" id="KOG3980">
    <property type="taxonomic scope" value="Eukaryota"/>
</dbReference>
<dbReference type="InterPro" id="IPR036553">
    <property type="entry name" value="RPTC_insert"/>
</dbReference>
<evidence type="ECO:0000256" key="9">
    <source>
        <dbReference type="PIRSR" id="PIRSR005378-1"/>
    </source>
</evidence>
<keyword evidence="14" id="KW-1185">Reference proteome</keyword>
<dbReference type="STRING" id="1109443.G4TE20"/>
<dbReference type="Gene3D" id="3.65.10.20">
    <property type="entry name" value="RNA 3'-terminal phosphate cyclase domain"/>
    <property type="match status" value="1"/>
</dbReference>
<dbReference type="Pfam" id="PF05189">
    <property type="entry name" value="RTC_insert"/>
    <property type="match status" value="1"/>
</dbReference>
<proteinExistence type="inferred from homology"/>
<dbReference type="SUPFAM" id="SSF55205">
    <property type="entry name" value="EPT/RTPC-like"/>
    <property type="match status" value="2"/>
</dbReference>
<keyword evidence="5 10" id="KW-0547">Nucleotide-binding</keyword>
<protein>
    <recommendedName>
        <fullName evidence="3">RNA 3'-terminal phosphate cyclase</fullName>
        <ecNumber evidence="2">6.5.1.4</ecNumber>
    </recommendedName>
    <alternativeName>
        <fullName evidence="7">RNA terminal phosphate cyclase domain-containing protein 1</fullName>
    </alternativeName>
</protein>
<accession>G4TE20</accession>
<comment type="caution">
    <text evidence="13">The sequence shown here is derived from an EMBL/GenBank/DDBJ whole genome shotgun (WGS) entry which is preliminary data.</text>
</comment>
<evidence type="ECO:0000256" key="5">
    <source>
        <dbReference type="ARBA" id="ARBA00022741"/>
    </source>
</evidence>
<dbReference type="HOGENOM" id="CLU_027882_0_1_1"/>
<dbReference type="PANTHER" id="PTHR11096">
    <property type="entry name" value="RNA 3' TERMINAL PHOSPHATE CYCLASE"/>
    <property type="match status" value="1"/>
</dbReference>
<evidence type="ECO:0000256" key="8">
    <source>
        <dbReference type="ARBA" id="ARBA00045867"/>
    </source>
</evidence>
<gene>
    <name evidence="13" type="ORF">PIIN_03503</name>
</gene>
<keyword evidence="10" id="KW-0067">ATP-binding</keyword>
<evidence type="ECO:0000256" key="4">
    <source>
        <dbReference type="ARBA" id="ARBA00022598"/>
    </source>
</evidence>
<dbReference type="FunFam" id="3.30.360.20:FF:000002">
    <property type="entry name" value="RNA terminal phosphate cyclase-like 1"/>
    <property type="match status" value="1"/>
</dbReference>
<dbReference type="AlphaFoldDB" id="G4TE20"/>
<keyword evidence="4" id="KW-0436">Ligase</keyword>
<dbReference type="GO" id="GO:0005634">
    <property type="term" value="C:nucleus"/>
    <property type="evidence" value="ECO:0007669"/>
    <property type="project" value="TreeGrafter"/>
</dbReference>
<name>G4TE20_SERID</name>
<evidence type="ECO:0000256" key="7">
    <source>
        <dbReference type="ARBA" id="ARBA00032543"/>
    </source>
</evidence>
<feature type="active site" description="Tele-AMP-histidine intermediate" evidence="9">
    <location>
        <position position="323"/>
    </location>
</feature>
<dbReference type="PIRSF" id="PIRSF005378">
    <property type="entry name" value="RNA3'_term_phos_cycl_euk"/>
    <property type="match status" value="1"/>
</dbReference>
<evidence type="ECO:0000256" key="1">
    <source>
        <dbReference type="ARBA" id="ARBA00009206"/>
    </source>
</evidence>
<dbReference type="NCBIfam" id="TIGR03399">
    <property type="entry name" value="RNA_3prim_cycl"/>
    <property type="match status" value="1"/>
</dbReference>
<dbReference type="OrthoDB" id="25029at2759"/>